<sequence>MRNIFKIILLILGLKSYGQQGKLNPFRLIIVKPDTAIIDKSLHNDIDSVQLSYQKRYYNEIKEMENMLNFKSYPKEMEQQFKETQERARKRLALAKAQEVEVKRFKYYYTLSTYSTEIYNLYFNREEPFSTIVEVPNQHTDIASLKKLADEFKVDYIIYFSNVHTDTNNGMTVLKLTTSLYSTREKKIILTRETEGDQNSRGDMWTCGSTVLSCLLINGVRTSTNEVAREIAKYQMQK</sequence>
<dbReference type="Proteomes" id="UP001228581">
    <property type="component" value="Unassembled WGS sequence"/>
</dbReference>
<dbReference type="EMBL" id="JASJOT010000008">
    <property type="protein sequence ID" value="MDJ1494049.1"/>
    <property type="molecule type" value="Genomic_DNA"/>
</dbReference>
<organism evidence="1 2">
    <name type="scientific">Xanthocytophaga flava</name>
    <dbReference type="NCBI Taxonomy" id="3048013"/>
    <lineage>
        <taxon>Bacteria</taxon>
        <taxon>Pseudomonadati</taxon>
        <taxon>Bacteroidota</taxon>
        <taxon>Cytophagia</taxon>
        <taxon>Cytophagales</taxon>
        <taxon>Rhodocytophagaceae</taxon>
        <taxon>Xanthocytophaga</taxon>
    </lineage>
</organism>
<reference evidence="1 2" key="1">
    <citation type="submission" date="2023-05" db="EMBL/GenBank/DDBJ databases">
        <authorList>
            <person name="Zhang X."/>
        </authorList>
    </citation>
    <scope>NUCLEOTIDE SEQUENCE [LARGE SCALE GENOMIC DNA]</scope>
    <source>
        <strain evidence="1 2">DM2B3-1</strain>
    </source>
</reference>
<gene>
    <name evidence="1" type="ORF">QNI19_13990</name>
</gene>
<dbReference type="RefSeq" id="WP_313996879.1">
    <property type="nucleotide sequence ID" value="NZ_JASJOT010000008.1"/>
</dbReference>
<name>A0ABT7CMY7_9BACT</name>
<evidence type="ECO:0000313" key="2">
    <source>
        <dbReference type="Proteomes" id="UP001228581"/>
    </source>
</evidence>
<evidence type="ECO:0008006" key="3">
    <source>
        <dbReference type="Google" id="ProtNLM"/>
    </source>
</evidence>
<evidence type="ECO:0000313" key="1">
    <source>
        <dbReference type="EMBL" id="MDJ1494049.1"/>
    </source>
</evidence>
<protein>
    <recommendedName>
        <fullName evidence="3">OmpH family outer membrane protein</fullName>
    </recommendedName>
</protein>
<comment type="caution">
    <text evidence="1">The sequence shown here is derived from an EMBL/GenBank/DDBJ whole genome shotgun (WGS) entry which is preliminary data.</text>
</comment>
<keyword evidence="2" id="KW-1185">Reference proteome</keyword>
<accession>A0ABT7CMY7</accession>
<proteinExistence type="predicted"/>